<gene>
    <name evidence="2" type="ORF">TMSB3V08_LOCUS1023</name>
</gene>
<evidence type="ECO:0000313" key="2">
    <source>
        <dbReference type="EMBL" id="CAD7424058.1"/>
    </source>
</evidence>
<name>A0A7R9DYE1_9NEOP</name>
<proteinExistence type="predicted"/>
<evidence type="ECO:0000256" key="1">
    <source>
        <dbReference type="SAM" id="MobiDB-lite"/>
    </source>
</evidence>
<sequence length="378" mass="42239">MLGLFGTNTVVTGPSDPSDDWLRRADEMNPLCAVRRIIKIKQEHKLAEIWEKERLSLEFQLEVIKSLFLKYLPTILHTNAVSAYSAGRAKLFKHACTTVCIGVRRVALHTSTFWTTAAEHTTPNNLYMSTAAIYKILEVLASRFPISIIRPPPFSIVNLNKNTNFTRLHLVALSQLTLIIIMGNIVAYEISPDKALHVESGPIPERSGRGEGVVVLGMTKRNEGGIMRDITLQLSMSEGQIKFTHIYVEGEWKIILETPQTTLSTPDRDLNLDLPIIENLVYYESRALDHVATEAEVNPHLRGGRVENHLGKTTPSSPDRDSNLDLPALSSRAQHDKRVSQLRHRGGCQTINVNSRFYDPGNSVPLESDDGAVECQNM</sequence>
<dbReference type="EMBL" id="OB792748">
    <property type="protein sequence ID" value="CAD7424058.1"/>
    <property type="molecule type" value="Genomic_DNA"/>
</dbReference>
<reference evidence="2" key="1">
    <citation type="submission" date="2020-11" db="EMBL/GenBank/DDBJ databases">
        <authorList>
            <person name="Tran Van P."/>
        </authorList>
    </citation>
    <scope>NUCLEOTIDE SEQUENCE</scope>
</reference>
<protein>
    <submittedName>
        <fullName evidence="2">Uncharacterized protein</fullName>
    </submittedName>
</protein>
<feature type="region of interest" description="Disordered" evidence="1">
    <location>
        <begin position="359"/>
        <end position="378"/>
    </location>
</feature>
<feature type="region of interest" description="Disordered" evidence="1">
    <location>
        <begin position="299"/>
        <end position="345"/>
    </location>
</feature>
<organism evidence="2">
    <name type="scientific">Timema monikensis</name>
    <dbReference type="NCBI Taxonomy" id="170555"/>
    <lineage>
        <taxon>Eukaryota</taxon>
        <taxon>Metazoa</taxon>
        <taxon>Ecdysozoa</taxon>
        <taxon>Arthropoda</taxon>
        <taxon>Hexapoda</taxon>
        <taxon>Insecta</taxon>
        <taxon>Pterygota</taxon>
        <taxon>Neoptera</taxon>
        <taxon>Polyneoptera</taxon>
        <taxon>Phasmatodea</taxon>
        <taxon>Timematodea</taxon>
        <taxon>Timematoidea</taxon>
        <taxon>Timematidae</taxon>
        <taxon>Timema</taxon>
    </lineage>
</organism>
<accession>A0A7R9DYE1</accession>
<feature type="compositionally biased region" description="Basic and acidic residues" evidence="1">
    <location>
        <begin position="299"/>
        <end position="310"/>
    </location>
</feature>
<dbReference type="AlphaFoldDB" id="A0A7R9DYE1"/>